<evidence type="ECO:0000313" key="1">
    <source>
        <dbReference type="EMBL" id="MFK4269221.1"/>
    </source>
</evidence>
<keyword evidence="2" id="KW-1185">Reference proteome</keyword>
<evidence type="ECO:0008006" key="3">
    <source>
        <dbReference type="Google" id="ProtNLM"/>
    </source>
</evidence>
<sequence>MLLRRIGSLDEPGEVGQRHPRIGSGLICLISSRGGPVGDTYSPIPELNLLKEFDDECTDFYSPGFELREYGSGFWLDSENSEFDDRVIPFAQATTSGSLYALWRSDDRADLATLPVLFLGDEGDLYVVAHNLRDLFWDLLDEEFDGPAPTRQTYLDTRQAYLTWLKRNFGPTAPTFERSPMEEHGWRFVDWLLSVGEEDAADVVIENLDLFEVPRPA</sequence>
<protein>
    <recommendedName>
        <fullName evidence="3">SUKH-4 immunity protein of toxin-antitoxin system</fullName>
    </recommendedName>
</protein>
<gene>
    <name evidence="1" type="ORF">ACI2L5_30410</name>
</gene>
<reference evidence="1 2" key="1">
    <citation type="submission" date="2024-11" db="EMBL/GenBank/DDBJ databases">
        <title>The Natural Products Discovery Center: Release of the First 8490 Sequenced Strains for Exploring Actinobacteria Biosynthetic Diversity.</title>
        <authorList>
            <person name="Kalkreuter E."/>
            <person name="Kautsar S.A."/>
            <person name="Yang D."/>
            <person name="Bader C.D."/>
            <person name="Teijaro C.N."/>
            <person name="Fluegel L."/>
            <person name="Davis C.M."/>
            <person name="Simpson J.R."/>
            <person name="Lauterbach L."/>
            <person name="Steele A.D."/>
            <person name="Gui C."/>
            <person name="Meng S."/>
            <person name="Li G."/>
            <person name="Viehrig K."/>
            <person name="Ye F."/>
            <person name="Su P."/>
            <person name="Kiefer A.F."/>
            <person name="Nichols A."/>
            <person name="Cepeda A.J."/>
            <person name="Yan W."/>
            <person name="Fan B."/>
            <person name="Jiang Y."/>
            <person name="Adhikari A."/>
            <person name="Zheng C.-J."/>
            <person name="Schuster L."/>
            <person name="Cowan T.M."/>
            <person name="Smanski M.J."/>
            <person name="Chevrette M.G."/>
            <person name="De Carvalho L.P.S."/>
            <person name="Shen B."/>
        </authorList>
    </citation>
    <scope>NUCLEOTIDE SEQUENCE [LARGE SCALE GENOMIC DNA]</scope>
    <source>
        <strain evidence="1 2">NPDC020863</strain>
    </source>
</reference>
<dbReference type="Proteomes" id="UP001620295">
    <property type="component" value="Unassembled WGS sequence"/>
</dbReference>
<proteinExistence type="predicted"/>
<comment type="caution">
    <text evidence="1">The sequence shown here is derived from an EMBL/GenBank/DDBJ whole genome shotgun (WGS) entry which is preliminary data.</text>
</comment>
<evidence type="ECO:0000313" key="2">
    <source>
        <dbReference type="Proteomes" id="UP001620295"/>
    </source>
</evidence>
<dbReference type="EMBL" id="JBJDQH010000010">
    <property type="protein sequence ID" value="MFK4269221.1"/>
    <property type="molecule type" value="Genomic_DNA"/>
</dbReference>
<name>A0ABW8LTH3_9ACTN</name>
<organism evidence="1 2">
    <name type="scientific">Streptomyces milbemycinicus</name>
    <dbReference type="NCBI Taxonomy" id="476552"/>
    <lineage>
        <taxon>Bacteria</taxon>
        <taxon>Bacillati</taxon>
        <taxon>Actinomycetota</taxon>
        <taxon>Actinomycetes</taxon>
        <taxon>Kitasatosporales</taxon>
        <taxon>Streptomycetaceae</taxon>
        <taxon>Streptomyces</taxon>
    </lineage>
</organism>
<dbReference type="RefSeq" id="WP_358631774.1">
    <property type="nucleotide sequence ID" value="NZ_JBFAEV010000003.1"/>
</dbReference>
<accession>A0ABW8LTH3</accession>